<gene>
    <name evidence="3" type="ORF">L2504_02195</name>
    <name evidence="2" type="ORF">L2724_07465</name>
</gene>
<dbReference type="Gene3D" id="3.90.1140.10">
    <property type="entry name" value="Cyclic phosphodiesterase"/>
    <property type="match status" value="1"/>
</dbReference>
<dbReference type="AlphaFoldDB" id="A0AAW5WV00"/>
<dbReference type="EMBL" id="JAKHMS010000003">
    <property type="protein sequence ID" value="MCZ3780961.1"/>
    <property type="molecule type" value="Genomic_DNA"/>
</dbReference>
<evidence type="ECO:0000313" key="2">
    <source>
        <dbReference type="EMBL" id="MCZ3668119.1"/>
    </source>
</evidence>
<comment type="caution">
    <text evidence="2">The sequence shown here is derived from an EMBL/GenBank/DDBJ whole genome shotgun (WGS) entry which is preliminary data.</text>
</comment>
<dbReference type="GeneID" id="75082587"/>
<organism evidence="2 4">
    <name type="scientific">Limosilactobacillus vaginalis</name>
    <dbReference type="NCBI Taxonomy" id="1633"/>
    <lineage>
        <taxon>Bacteria</taxon>
        <taxon>Bacillati</taxon>
        <taxon>Bacillota</taxon>
        <taxon>Bacilli</taxon>
        <taxon>Lactobacillales</taxon>
        <taxon>Lactobacillaceae</taxon>
        <taxon>Limosilactobacillus</taxon>
    </lineage>
</organism>
<reference evidence="2 5" key="1">
    <citation type="submission" date="2022-01" db="EMBL/GenBank/DDBJ databases">
        <title>VMRC isolate genome collection.</title>
        <authorList>
            <person name="France M."/>
            <person name="Rutt L."/>
            <person name="Humphrys M."/>
            <person name="Ravel J."/>
        </authorList>
    </citation>
    <scope>NUCLEOTIDE SEQUENCE</scope>
    <source>
        <strain evidence="3 5">C0030B4</strain>
        <strain evidence="2">C0048A1</strain>
    </source>
</reference>
<proteinExistence type="predicted"/>
<name>A0AAW5WV00_9LACO</name>
<dbReference type="Pfam" id="PF10469">
    <property type="entry name" value="AKAP7_NLS"/>
    <property type="match status" value="1"/>
</dbReference>
<keyword evidence="5" id="KW-1185">Reference proteome</keyword>
<dbReference type="EMBL" id="JAKHPH010000022">
    <property type="protein sequence ID" value="MCZ3668119.1"/>
    <property type="molecule type" value="Genomic_DNA"/>
</dbReference>
<evidence type="ECO:0000313" key="3">
    <source>
        <dbReference type="EMBL" id="MCZ3780961.1"/>
    </source>
</evidence>
<dbReference type="InterPro" id="IPR019510">
    <property type="entry name" value="AKAP7-like_phosphoesterase"/>
</dbReference>
<protein>
    <recommendedName>
        <fullName evidence="1">A-kinase anchor protein 7-like phosphoesterase domain-containing protein</fullName>
    </recommendedName>
</protein>
<dbReference type="Proteomes" id="UP001527392">
    <property type="component" value="Unassembled WGS sequence"/>
</dbReference>
<feature type="domain" description="A-kinase anchor protein 7-like phosphoesterase" evidence="1">
    <location>
        <begin position="60"/>
        <end position="206"/>
    </location>
</feature>
<dbReference type="SUPFAM" id="SSF55144">
    <property type="entry name" value="LigT-like"/>
    <property type="match status" value="1"/>
</dbReference>
<dbReference type="Proteomes" id="UP001212401">
    <property type="component" value="Unassembled WGS sequence"/>
</dbReference>
<dbReference type="InterPro" id="IPR009097">
    <property type="entry name" value="Cyclic_Pdiesterase"/>
</dbReference>
<accession>A0AAW5WV00</accession>
<evidence type="ECO:0000259" key="1">
    <source>
        <dbReference type="Pfam" id="PF10469"/>
    </source>
</evidence>
<sequence>MEKLKQLYTRIAQQGIQAISNHQEQVDPNLQNLKADSRQGLTLLVKLPAHVTRNISFVLNDLKKLEPFQYYYTANTIHITVMDIRRAVPDFHMSKEKLINYRQVIQEKIENVNAINWHLAGLICSPGAILVKGFYSSELQQLRNGLRASLLKNGLLLDERYATFSGHATVARFKKKLIHPQEFLNEINNFHNVELGDFQASEVDLVIHDWYNRQPHLIERFSLKTT</sequence>
<evidence type="ECO:0000313" key="5">
    <source>
        <dbReference type="Proteomes" id="UP001527392"/>
    </source>
</evidence>
<evidence type="ECO:0000313" key="4">
    <source>
        <dbReference type="Proteomes" id="UP001212401"/>
    </source>
</evidence>
<dbReference type="RefSeq" id="WP_003717324.1">
    <property type="nucleotide sequence ID" value="NZ_CAKMAX010000003.1"/>
</dbReference>